<dbReference type="VEuPathDB" id="FungiDB:PC110_g14055"/>
<gene>
    <name evidence="5" type="ORF">JG687_00006635</name>
</gene>
<organism evidence="5 6">
    <name type="scientific">Phytophthora cactorum</name>
    <dbReference type="NCBI Taxonomy" id="29920"/>
    <lineage>
        <taxon>Eukaryota</taxon>
        <taxon>Sar</taxon>
        <taxon>Stramenopiles</taxon>
        <taxon>Oomycota</taxon>
        <taxon>Peronosporomycetes</taxon>
        <taxon>Peronosporales</taxon>
        <taxon>Peronosporaceae</taxon>
        <taxon>Phytophthora</taxon>
    </lineage>
</organism>
<dbReference type="GO" id="GO:0005634">
    <property type="term" value="C:nucleus"/>
    <property type="evidence" value="ECO:0007669"/>
    <property type="project" value="UniProtKB-SubCell"/>
</dbReference>
<evidence type="ECO:0000256" key="1">
    <source>
        <dbReference type="ARBA" id="ARBA00004123"/>
    </source>
</evidence>
<dbReference type="EMBL" id="JAENGZ010000275">
    <property type="protein sequence ID" value="KAG6963322.1"/>
    <property type="molecule type" value="Genomic_DNA"/>
</dbReference>
<proteinExistence type="predicted"/>
<feature type="compositionally biased region" description="Polar residues" evidence="3">
    <location>
        <begin position="147"/>
        <end position="167"/>
    </location>
</feature>
<feature type="domain" description="Mediator complex subunit 15 KIX" evidence="4">
    <location>
        <begin position="163"/>
        <end position="241"/>
    </location>
</feature>
<reference evidence="5" key="1">
    <citation type="submission" date="2021-01" db="EMBL/GenBank/DDBJ databases">
        <title>Phytophthora aleatoria, a newly-described species from Pinus radiata is distinct from Phytophthora cactorum isolates based on comparative genomics.</title>
        <authorList>
            <person name="Mcdougal R."/>
            <person name="Panda P."/>
            <person name="Williams N."/>
            <person name="Studholme D.J."/>
        </authorList>
    </citation>
    <scope>NUCLEOTIDE SEQUENCE</scope>
    <source>
        <strain evidence="5">NZFS 3830</strain>
    </source>
</reference>
<dbReference type="AlphaFoldDB" id="A0A8T1UM06"/>
<dbReference type="Proteomes" id="UP000688947">
    <property type="component" value="Unassembled WGS sequence"/>
</dbReference>
<sequence length="412" mass="43515">MDSSHAFVGDFSMNMNGGDNRFLNQFNLGGGGTVNSGTMGGMDLFGGLDFSSGMNLMTDSSMMLGGNSSTSTAGLIDFPDELNSPTTSSSGPSSSSLMMDTSVSMMTASSAPMSSTTDAIPFPASLASESLTNSGTSSSSSSGLDPQASTQNTGTPPTSTRPAWQSSADQALRKEMLNHIMRVLQNQRSNAPANWLQKLPEMAHRLEDECYRIASSREEYANTSTLQSRLRSIVRSAQTHQRSVGANAMRQPNQASPANNRPATSTSAATPIPFPGVQAVASTSNGVSSDVNDLAAQAIQMPPELQDPPSQVNTPVKAEAAQAQGLLQSTPSALDSAMTDRLSMSGPQTASSPASAARNKSAQIIWQFKAKAQQVTSALDKNQTTEYHNKLRLMVRDDVKTPGHVYNDAELW</sequence>
<feature type="region of interest" description="Disordered" evidence="3">
    <location>
        <begin position="75"/>
        <end position="98"/>
    </location>
</feature>
<feature type="region of interest" description="Disordered" evidence="3">
    <location>
        <begin position="303"/>
        <end position="323"/>
    </location>
</feature>
<comment type="subcellular location">
    <subcellularLocation>
        <location evidence="1">Nucleus</location>
    </subcellularLocation>
</comment>
<dbReference type="OrthoDB" id="899at2759"/>
<comment type="caution">
    <text evidence="5">The sequence shown here is derived from an EMBL/GenBank/DDBJ whole genome shotgun (WGS) entry which is preliminary data.</text>
</comment>
<feature type="compositionally biased region" description="Low complexity" evidence="3">
    <location>
        <begin position="129"/>
        <end position="144"/>
    </location>
</feature>
<feature type="compositionally biased region" description="Polar residues" evidence="3">
    <location>
        <begin position="237"/>
        <end position="269"/>
    </location>
</feature>
<dbReference type="Pfam" id="PF16987">
    <property type="entry name" value="KIX_2"/>
    <property type="match status" value="1"/>
</dbReference>
<evidence type="ECO:0000313" key="6">
    <source>
        <dbReference type="Proteomes" id="UP000688947"/>
    </source>
</evidence>
<keyword evidence="2" id="KW-0539">Nucleus</keyword>
<protein>
    <recommendedName>
        <fullName evidence="4">Mediator complex subunit 15 KIX domain-containing protein</fullName>
    </recommendedName>
</protein>
<dbReference type="InterPro" id="IPR036546">
    <property type="entry name" value="MED15_KIX"/>
</dbReference>
<feature type="region of interest" description="Disordered" evidence="3">
    <location>
        <begin position="237"/>
        <end position="271"/>
    </location>
</feature>
<evidence type="ECO:0000256" key="2">
    <source>
        <dbReference type="ARBA" id="ARBA00023242"/>
    </source>
</evidence>
<name>A0A8T1UM06_9STRA</name>
<feature type="compositionally biased region" description="Low complexity" evidence="3">
    <location>
        <begin position="84"/>
        <end position="98"/>
    </location>
</feature>
<evidence type="ECO:0000256" key="3">
    <source>
        <dbReference type="SAM" id="MobiDB-lite"/>
    </source>
</evidence>
<accession>A0A8T1UM06</accession>
<evidence type="ECO:0000259" key="4">
    <source>
        <dbReference type="Pfam" id="PF16987"/>
    </source>
</evidence>
<feature type="region of interest" description="Disordered" evidence="3">
    <location>
        <begin position="129"/>
        <end position="167"/>
    </location>
</feature>
<evidence type="ECO:0000313" key="5">
    <source>
        <dbReference type="EMBL" id="KAG6963322.1"/>
    </source>
</evidence>